<proteinExistence type="predicted"/>
<evidence type="ECO:0000313" key="2">
    <source>
        <dbReference type="Proteomes" id="UP001163603"/>
    </source>
</evidence>
<reference evidence="2" key="1">
    <citation type="journal article" date="2023" name="G3 (Bethesda)">
        <title>Genome assembly and association tests identify interacting loci associated with vigor, precocity, and sex in interspecific pistachio rootstocks.</title>
        <authorList>
            <person name="Palmer W."/>
            <person name="Jacygrad E."/>
            <person name="Sagayaradj S."/>
            <person name="Cavanaugh K."/>
            <person name="Han R."/>
            <person name="Bertier L."/>
            <person name="Beede B."/>
            <person name="Kafkas S."/>
            <person name="Golino D."/>
            <person name="Preece J."/>
            <person name="Michelmore R."/>
        </authorList>
    </citation>
    <scope>NUCLEOTIDE SEQUENCE [LARGE SCALE GENOMIC DNA]</scope>
</reference>
<accession>A0ACC0XTM9</accession>
<gene>
    <name evidence="1" type="ORF">Pint_08237</name>
</gene>
<keyword evidence="2" id="KW-1185">Reference proteome</keyword>
<organism evidence="1 2">
    <name type="scientific">Pistacia integerrima</name>
    <dbReference type="NCBI Taxonomy" id="434235"/>
    <lineage>
        <taxon>Eukaryota</taxon>
        <taxon>Viridiplantae</taxon>
        <taxon>Streptophyta</taxon>
        <taxon>Embryophyta</taxon>
        <taxon>Tracheophyta</taxon>
        <taxon>Spermatophyta</taxon>
        <taxon>Magnoliopsida</taxon>
        <taxon>eudicotyledons</taxon>
        <taxon>Gunneridae</taxon>
        <taxon>Pentapetalae</taxon>
        <taxon>rosids</taxon>
        <taxon>malvids</taxon>
        <taxon>Sapindales</taxon>
        <taxon>Anacardiaceae</taxon>
        <taxon>Pistacia</taxon>
    </lineage>
</organism>
<dbReference type="EMBL" id="CM047745">
    <property type="protein sequence ID" value="KAJ0024554.1"/>
    <property type="molecule type" value="Genomic_DNA"/>
</dbReference>
<name>A0ACC0XTM9_9ROSI</name>
<comment type="caution">
    <text evidence="1">The sequence shown here is derived from an EMBL/GenBank/DDBJ whole genome shotgun (WGS) entry which is preliminary data.</text>
</comment>
<sequence>MFNLRKRPYRTYLNLNRISRSGFQIYSNYQRFLRILDRVGIIILSISRGIMTNRSLTRKNWRRNFVLYMVIFLIPKLYLKLPNL</sequence>
<evidence type="ECO:0000313" key="1">
    <source>
        <dbReference type="EMBL" id="KAJ0024554.1"/>
    </source>
</evidence>
<dbReference type="Proteomes" id="UP001163603">
    <property type="component" value="Chromosome 10"/>
</dbReference>
<protein>
    <submittedName>
        <fullName evidence="1">Uncharacterized protein</fullName>
    </submittedName>
</protein>